<evidence type="ECO:0000313" key="2">
    <source>
        <dbReference type="Proteomes" id="UP001589587"/>
    </source>
</evidence>
<reference evidence="1 2" key="1">
    <citation type="submission" date="2024-09" db="EMBL/GenBank/DDBJ databases">
        <authorList>
            <person name="Sun Q."/>
            <person name="Mori K."/>
        </authorList>
    </citation>
    <scope>NUCLEOTIDE SEQUENCE [LARGE SCALE GENOMIC DNA]</scope>
    <source>
        <strain evidence="1 2">JCM 11411</strain>
    </source>
</reference>
<protein>
    <submittedName>
        <fullName evidence="1">Uncharacterized protein</fullName>
    </submittedName>
</protein>
<name>A0ABV5XDX6_9NOCA</name>
<dbReference type="Proteomes" id="UP001589587">
    <property type="component" value="Unassembled WGS sequence"/>
</dbReference>
<accession>A0ABV5XDX6</accession>
<comment type="caution">
    <text evidence="1">The sequence shown here is derived from an EMBL/GenBank/DDBJ whole genome shotgun (WGS) entry which is preliminary data.</text>
</comment>
<sequence length="76" mass="8065">MAMAASSNVGPWAVSVDWQNAHVEDTRNDEVFTAPVTRSAEGYELGDVWTNGLADCTTDIPAKVKSKARALVATLG</sequence>
<keyword evidence="2" id="KW-1185">Reference proteome</keyword>
<dbReference type="EMBL" id="JBHMAS010000025">
    <property type="protein sequence ID" value="MFB9780687.1"/>
    <property type="molecule type" value="Genomic_DNA"/>
</dbReference>
<gene>
    <name evidence="1" type="ORF">ACFFQ6_13390</name>
</gene>
<proteinExistence type="predicted"/>
<organism evidence="1 2">
    <name type="scientific">Rhodococcus baikonurensis</name>
    <dbReference type="NCBI Taxonomy" id="172041"/>
    <lineage>
        <taxon>Bacteria</taxon>
        <taxon>Bacillati</taxon>
        <taxon>Actinomycetota</taxon>
        <taxon>Actinomycetes</taxon>
        <taxon>Mycobacteriales</taxon>
        <taxon>Nocardiaceae</taxon>
        <taxon>Rhodococcus</taxon>
        <taxon>Rhodococcus erythropolis group</taxon>
    </lineage>
</organism>
<evidence type="ECO:0000313" key="1">
    <source>
        <dbReference type="EMBL" id="MFB9780687.1"/>
    </source>
</evidence>
<dbReference type="RefSeq" id="WP_378374783.1">
    <property type="nucleotide sequence ID" value="NZ_JBHMAS010000025.1"/>
</dbReference>